<evidence type="ECO:0000259" key="1">
    <source>
        <dbReference type="Pfam" id="PF01909"/>
    </source>
</evidence>
<dbReference type="GO" id="GO:0016779">
    <property type="term" value="F:nucleotidyltransferase activity"/>
    <property type="evidence" value="ECO:0007669"/>
    <property type="project" value="InterPro"/>
</dbReference>
<dbReference type="SUPFAM" id="SSF81301">
    <property type="entry name" value="Nucleotidyltransferase"/>
    <property type="match status" value="1"/>
</dbReference>
<dbReference type="CDD" id="cd05403">
    <property type="entry name" value="NT_KNTase_like"/>
    <property type="match status" value="1"/>
</dbReference>
<feature type="domain" description="Polymerase nucleotidyl transferase" evidence="1">
    <location>
        <begin position="37"/>
        <end position="95"/>
    </location>
</feature>
<dbReference type="InterPro" id="IPR043519">
    <property type="entry name" value="NT_sf"/>
</dbReference>
<dbReference type="AlphaFoldDB" id="A0A6J4M706"/>
<name>A0A6J4M706_9BACT</name>
<accession>A0A6J4M706</accession>
<evidence type="ECO:0000313" key="2">
    <source>
        <dbReference type="EMBL" id="CAA9351531.1"/>
    </source>
</evidence>
<dbReference type="Gene3D" id="3.30.460.10">
    <property type="entry name" value="Beta Polymerase, domain 2"/>
    <property type="match status" value="1"/>
</dbReference>
<organism evidence="2">
    <name type="scientific">uncultured Gemmatimonadota bacterium</name>
    <dbReference type="NCBI Taxonomy" id="203437"/>
    <lineage>
        <taxon>Bacteria</taxon>
        <taxon>Pseudomonadati</taxon>
        <taxon>Gemmatimonadota</taxon>
        <taxon>environmental samples</taxon>
    </lineage>
</organism>
<sequence length="273" mass="29563">MPDALTMKHIRAFLTPRQHAAALQVVNRVRASVDAELERVLLFGSRARRQARPDSDIDLLLVFRHLAPDREPQAGEAEEIAEQVARESGVPVTVWSVSLPDLRQGCRTPMLVDALADGVPVWPPGSPPLRLPFTPQDAVWCTARLLERVAEGAREAPALLRAGDVESAARRVRDDVVRLCTAALLLRGETRPRRGDAVRAWTRRGGPVLQWAATSYGPPGYEEESPVPPPPGGFGAAFAAVERLRGEVVARRAALSARVGGGARSLRNAGLDQ</sequence>
<proteinExistence type="predicted"/>
<dbReference type="InterPro" id="IPR002934">
    <property type="entry name" value="Polymerase_NTP_transf_dom"/>
</dbReference>
<dbReference type="EMBL" id="CADCTW010000173">
    <property type="protein sequence ID" value="CAA9351531.1"/>
    <property type="molecule type" value="Genomic_DNA"/>
</dbReference>
<dbReference type="Pfam" id="PF01909">
    <property type="entry name" value="NTP_transf_2"/>
    <property type="match status" value="1"/>
</dbReference>
<reference evidence="2" key="1">
    <citation type="submission" date="2020-02" db="EMBL/GenBank/DDBJ databases">
        <authorList>
            <person name="Meier V. D."/>
        </authorList>
    </citation>
    <scope>NUCLEOTIDE SEQUENCE</scope>
    <source>
        <strain evidence="2">AVDCRST_MAG68</strain>
    </source>
</reference>
<gene>
    <name evidence="2" type="ORF">AVDCRST_MAG68-3657</name>
</gene>
<protein>
    <recommendedName>
        <fullName evidence="1">Polymerase nucleotidyl transferase domain-containing protein</fullName>
    </recommendedName>
</protein>